<proteinExistence type="predicted"/>
<name>A0A7M1NVK7_HAEPA</name>
<dbReference type="AlphaFoldDB" id="A0A7M1NVK7"/>
<dbReference type="Pfam" id="PF08786">
    <property type="entry name" value="DcrB"/>
    <property type="match status" value="1"/>
</dbReference>
<organism evidence="1 2">
    <name type="scientific">Haemophilus parainfluenzae</name>
    <dbReference type="NCBI Taxonomy" id="729"/>
    <lineage>
        <taxon>Bacteria</taxon>
        <taxon>Pseudomonadati</taxon>
        <taxon>Pseudomonadota</taxon>
        <taxon>Gammaproteobacteria</taxon>
        <taxon>Pasteurellales</taxon>
        <taxon>Pasteurellaceae</taxon>
        <taxon>Haemophilus</taxon>
    </lineage>
</organism>
<reference evidence="1 2" key="1">
    <citation type="submission" date="2020-10" db="EMBL/GenBank/DDBJ databases">
        <title>Genomic diversity and antimicrobial resistance of Haemophilus colonising the airways of young children with cystic fibrosis.</title>
        <authorList>
            <person name="Watts S.C."/>
            <person name="Judd L.M."/>
            <person name="Carzino R."/>
            <person name="Ranganathan S."/>
            <person name="Holt K.E."/>
        </authorList>
    </citation>
    <scope>NUCLEOTIDE SEQUENCE [LARGE SCALE GENOMIC DNA]</scope>
    <source>
        <strain evidence="1 2">M1C137_2</strain>
    </source>
</reference>
<dbReference type="EMBL" id="CP063120">
    <property type="protein sequence ID" value="QOR16975.1"/>
    <property type="molecule type" value="Genomic_DNA"/>
</dbReference>
<sequence>MFYFNEGTLDISSEWQDRSIILLSHPSQLNISISRDELPLGMTFSEFAEDQFKMVSRQLKGYEEIHRKPIKVDGYDAVMSEFKWDSPEGRLHQVSTVINLPIHPTIITVSSHKPLTEGQKEYLLKLVQSFKARNVK</sequence>
<dbReference type="InterPro" id="IPR014894">
    <property type="entry name" value="DcrB/EagT6"/>
</dbReference>
<gene>
    <name evidence="1" type="ORF">INP94_08915</name>
</gene>
<dbReference type="RefSeq" id="WP_197543379.1">
    <property type="nucleotide sequence ID" value="NZ_CP063120.1"/>
</dbReference>
<dbReference type="Gene3D" id="3.40.1000.10">
    <property type="entry name" value="Mog1/PsbP, alpha/beta/alpha sandwich"/>
    <property type="match status" value="1"/>
</dbReference>
<evidence type="ECO:0000313" key="1">
    <source>
        <dbReference type="EMBL" id="QOR16975.1"/>
    </source>
</evidence>
<dbReference type="Proteomes" id="UP000595009">
    <property type="component" value="Chromosome"/>
</dbReference>
<accession>A0A7M1NVK7</accession>
<evidence type="ECO:0000313" key="2">
    <source>
        <dbReference type="Proteomes" id="UP000595009"/>
    </source>
</evidence>
<dbReference type="SUPFAM" id="SSF55724">
    <property type="entry name" value="Mog1p/PsbP-like"/>
    <property type="match status" value="1"/>
</dbReference>
<protein>
    <submittedName>
        <fullName evidence="1">DUF1795 domain-containing protein</fullName>
    </submittedName>
</protein>
<dbReference type="InterPro" id="IPR016123">
    <property type="entry name" value="Mog1/PsbP_a/b/a-sand"/>
</dbReference>